<gene>
    <name evidence="1" type="ORF">M9H77_32493</name>
</gene>
<sequence length="612" mass="68192">MGGPEKWSVTYTKHIKQKRKVFQDGFLELDFLSHKVILYDDCENILHSRFVKKDEIIKSGETLAFDCYLVDIGEPHGDRKPLPVFNTKVTMTSKSFQSPKIDRKPKLGTHKTCMRNLSPSQKVIREFKKTEMNKYGSSPGSFDTTKSSKMEWQVLYTTQITQKAKKYHDGILRLLICGSQKQILLYDANRRLLDSRFLKKDEVIRSGESITFDGHLVDIGECEGDNKPPVALNLEGRNCHVLGETKAGVENVHSQEWEVMYTTQVTQKPKKFSNGILKLAKLGSHQMQVILLAEDGTILGRRYLQSSESVRTGSTLLLQNYLVELGDLCSSSKEEASPRKHYNSNTQCFNDQHNVSGLEVGKKPVRIAQEILSFLKKPMTQKDVGKMERQSLEGSHASQSCPVHNFDAGNQMEQQPAEDVCSEASKIVDLNKESMMHKQMSETSTTEAVKVLSDEITRSGCISKDMVDICCGNTGEASTDHPAMGPILVPVELDLKGKQPISTVLQDCSTEILEKGHCTTPVSCDEDLTGAVPAAPGIPIPLFGEVEPENTTQPCTDSKQIDGRWEAGAHVIVIGETNDRTSHYLYDDKLKIAEQGISTEIEADLPSFDLGF</sequence>
<evidence type="ECO:0000313" key="2">
    <source>
        <dbReference type="Proteomes" id="UP001060085"/>
    </source>
</evidence>
<dbReference type="Proteomes" id="UP001060085">
    <property type="component" value="Linkage Group LG07"/>
</dbReference>
<proteinExistence type="predicted"/>
<organism evidence="1 2">
    <name type="scientific">Catharanthus roseus</name>
    <name type="common">Madagascar periwinkle</name>
    <name type="synonym">Vinca rosea</name>
    <dbReference type="NCBI Taxonomy" id="4058"/>
    <lineage>
        <taxon>Eukaryota</taxon>
        <taxon>Viridiplantae</taxon>
        <taxon>Streptophyta</taxon>
        <taxon>Embryophyta</taxon>
        <taxon>Tracheophyta</taxon>
        <taxon>Spermatophyta</taxon>
        <taxon>Magnoliopsida</taxon>
        <taxon>eudicotyledons</taxon>
        <taxon>Gunneridae</taxon>
        <taxon>Pentapetalae</taxon>
        <taxon>asterids</taxon>
        <taxon>lamiids</taxon>
        <taxon>Gentianales</taxon>
        <taxon>Apocynaceae</taxon>
        <taxon>Rauvolfioideae</taxon>
        <taxon>Vinceae</taxon>
        <taxon>Catharanthinae</taxon>
        <taxon>Catharanthus</taxon>
    </lineage>
</organism>
<comment type="caution">
    <text evidence="1">The sequence shown here is derived from an EMBL/GenBank/DDBJ whole genome shotgun (WGS) entry which is preliminary data.</text>
</comment>
<reference evidence="2" key="1">
    <citation type="journal article" date="2023" name="Nat. Plants">
        <title>Single-cell RNA sequencing provides a high-resolution roadmap for understanding the multicellular compartmentation of specialized metabolism.</title>
        <authorList>
            <person name="Sun S."/>
            <person name="Shen X."/>
            <person name="Li Y."/>
            <person name="Li Y."/>
            <person name="Wang S."/>
            <person name="Li R."/>
            <person name="Zhang H."/>
            <person name="Shen G."/>
            <person name="Guo B."/>
            <person name="Wei J."/>
            <person name="Xu J."/>
            <person name="St-Pierre B."/>
            <person name="Chen S."/>
            <person name="Sun C."/>
        </authorList>
    </citation>
    <scope>NUCLEOTIDE SEQUENCE [LARGE SCALE GENOMIC DNA]</scope>
</reference>
<keyword evidence="2" id="KW-1185">Reference proteome</keyword>
<dbReference type="EMBL" id="CM044707">
    <property type="protein sequence ID" value="KAI5655306.1"/>
    <property type="molecule type" value="Genomic_DNA"/>
</dbReference>
<accession>A0ACC0A702</accession>
<name>A0ACC0A702_CATRO</name>
<protein>
    <submittedName>
        <fullName evidence="1">Uncharacterized protein</fullName>
    </submittedName>
</protein>
<evidence type="ECO:0000313" key="1">
    <source>
        <dbReference type="EMBL" id="KAI5655306.1"/>
    </source>
</evidence>